<reference evidence="1 2" key="1">
    <citation type="submission" date="2018-10" db="EMBL/GenBank/DDBJ databases">
        <title>Genomic Encyclopedia of Type Strains, Phase IV (KMG-IV): sequencing the most valuable type-strain genomes for metagenomic binning, comparative biology and taxonomic classification.</title>
        <authorList>
            <person name="Goeker M."/>
        </authorList>
    </citation>
    <scope>NUCLEOTIDE SEQUENCE [LARGE SCALE GENOMIC DNA]</scope>
    <source>
        <strain evidence="1 2">DSM 26916</strain>
    </source>
</reference>
<proteinExistence type="predicted"/>
<comment type="caution">
    <text evidence="1">The sequence shown here is derived from an EMBL/GenBank/DDBJ whole genome shotgun (WGS) entry which is preliminary data.</text>
</comment>
<dbReference type="Pfam" id="PF04020">
    <property type="entry name" value="Phage_holin_4_2"/>
    <property type="match status" value="1"/>
</dbReference>
<dbReference type="InterPro" id="IPR007165">
    <property type="entry name" value="Phage_holin_4_2"/>
</dbReference>
<name>A0A497XDU2_9PROT</name>
<evidence type="ECO:0000313" key="2">
    <source>
        <dbReference type="Proteomes" id="UP000268908"/>
    </source>
</evidence>
<sequence>MMMMRLLTFWAVNTLLLWTAAELFDSVRYSGATPLLLAGLLFGIAHTVIKPVLVLLTLPLTVLTLGLFLLVINALLLLLVAAVVPGFQVGGFGAAMLAAFFISCLGLVLNLLFGRR</sequence>
<gene>
    <name evidence="1" type="ORF">DFR35_1484</name>
</gene>
<protein>
    <submittedName>
        <fullName evidence="1">Putative membrane protein</fullName>
    </submittedName>
</protein>
<dbReference type="AlphaFoldDB" id="A0A497XDU2"/>
<evidence type="ECO:0000313" key="1">
    <source>
        <dbReference type="EMBL" id="RLJ64836.1"/>
    </source>
</evidence>
<keyword evidence="2" id="KW-1185">Reference proteome</keyword>
<organism evidence="1 2">
    <name type="scientific">Sulfurisoma sediminicola</name>
    <dbReference type="NCBI Taxonomy" id="1381557"/>
    <lineage>
        <taxon>Bacteria</taxon>
        <taxon>Pseudomonadati</taxon>
        <taxon>Pseudomonadota</taxon>
        <taxon>Betaproteobacteria</taxon>
        <taxon>Nitrosomonadales</taxon>
        <taxon>Sterolibacteriaceae</taxon>
        <taxon>Sulfurisoma</taxon>
    </lineage>
</organism>
<accession>A0A497XDU2</accession>
<dbReference type="RefSeq" id="WP_243642588.1">
    <property type="nucleotide sequence ID" value="NZ_BHVV01000006.1"/>
</dbReference>
<dbReference type="PANTHER" id="PTHR37309:SF1">
    <property type="entry name" value="SLR0284 PROTEIN"/>
    <property type="match status" value="1"/>
</dbReference>
<dbReference type="EMBL" id="RCCI01000005">
    <property type="protein sequence ID" value="RLJ64836.1"/>
    <property type="molecule type" value="Genomic_DNA"/>
</dbReference>
<dbReference type="PANTHER" id="PTHR37309">
    <property type="entry name" value="SLR0284 PROTEIN"/>
    <property type="match status" value="1"/>
</dbReference>
<dbReference type="Proteomes" id="UP000268908">
    <property type="component" value="Unassembled WGS sequence"/>
</dbReference>